<comment type="caution">
    <text evidence="3">The sequence shown here is derived from an EMBL/GenBank/DDBJ whole genome shotgun (WGS) entry which is preliminary data.</text>
</comment>
<evidence type="ECO:0000256" key="2">
    <source>
        <dbReference type="SAM" id="SignalP"/>
    </source>
</evidence>
<dbReference type="RefSeq" id="WP_017490707.1">
    <property type="nucleotide sequence ID" value="NZ_CAUQAZ010000096.1"/>
</dbReference>
<dbReference type="InterPro" id="IPR019638">
    <property type="entry name" value="DUF2502"/>
</dbReference>
<dbReference type="Pfam" id="PF10697">
    <property type="entry name" value="DUF2502"/>
    <property type="match status" value="1"/>
</dbReference>
<feature type="region of interest" description="Disordered" evidence="1">
    <location>
        <begin position="95"/>
        <end position="157"/>
    </location>
</feature>
<evidence type="ECO:0008006" key="5">
    <source>
        <dbReference type="Google" id="ProtNLM"/>
    </source>
</evidence>
<sequence>MKKLPVVKIALGALLFGLLPATMPAHADGISINVPGLSISIGQRDNRGYYWDGYDWRSPYWWQHRNEYYGHRNDRGYYWDGARWRDGGWWNQHGRGHGGPGPRPEFHGGPDHGRGGPDHGHDGGGRGDHGGGDHGHGGDHGGGQPRPPMGGPGGDHH</sequence>
<evidence type="ECO:0000256" key="1">
    <source>
        <dbReference type="SAM" id="MobiDB-lite"/>
    </source>
</evidence>
<keyword evidence="4" id="KW-1185">Reference proteome</keyword>
<feature type="signal peptide" evidence="2">
    <location>
        <begin position="1"/>
        <end position="27"/>
    </location>
</feature>
<organism evidence="3 4">
    <name type="scientific">Rouxiella badensis</name>
    <dbReference type="NCBI Taxonomy" id="1646377"/>
    <lineage>
        <taxon>Bacteria</taxon>
        <taxon>Pseudomonadati</taxon>
        <taxon>Pseudomonadota</taxon>
        <taxon>Gammaproteobacteria</taxon>
        <taxon>Enterobacterales</taxon>
        <taxon>Yersiniaceae</taxon>
        <taxon>Rouxiella</taxon>
    </lineage>
</organism>
<dbReference type="Proteomes" id="UP000192536">
    <property type="component" value="Unassembled WGS sequence"/>
</dbReference>
<gene>
    <name evidence="3" type="ORF">BS640_16385</name>
</gene>
<proteinExistence type="predicted"/>
<dbReference type="STRING" id="1646377.BS640_16385"/>
<accession>A0A1X0WCB5</accession>
<feature type="compositionally biased region" description="Basic and acidic residues" evidence="1">
    <location>
        <begin position="104"/>
        <end position="139"/>
    </location>
</feature>
<name>A0A1X0WCB5_9GAMM</name>
<evidence type="ECO:0000313" key="4">
    <source>
        <dbReference type="Proteomes" id="UP000192536"/>
    </source>
</evidence>
<dbReference type="EMBL" id="MRWE01000029">
    <property type="protein sequence ID" value="ORJ24437.1"/>
    <property type="molecule type" value="Genomic_DNA"/>
</dbReference>
<dbReference type="AlphaFoldDB" id="A0A1X0WCB5"/>
<dbReference type="GeneID" id="93564786"/>
<reference evidence="3 4" key="1">
    <citation type="journal article" date="2017" name="Int. J. Syst. Evol. Microbiol.">
        <title>Rouxiella badensis sp. nov. and Rouxiella silvae sp. nov. isolated from peat bog soil in Germany and emendation of the genus description.</title>
        <authorList>
            <person name="Le Fleche-Mateos A."/>
            <person name="Kugler J.H."/>
            <person name="Hansen S.H."/>
            <person name="Syldatk C."/>
            <person name="Hausmann R."/>
            <person name="Lomprez F."/>
            <person name="Vandenbogaert M."/>
            <person name="Manuguerra J.C."/>
            <person name="Grimont P.A."/>
        </authorList>
    </citation>
    <scope>NUCLEOTIDE SEQUENCE [LARGE SCALE GENOMIC DNA]</scope>
    <source>
        <strain evidence="3 4">DSM 100043</strain>
    </source>
</reference>
<evidence type="ECO:0000313" key="3">
    <source>
        <dbReference type="EMBL" id="ORJ24437.1"/>
    </source>
</evidence>
<feature type="chain" id="PRO_5010882880" description="DUF2502 domain-containing protein" evidence="2">
    <location>
        <begin position="28"/>
        <end position="157"/>
    </location>
</feature>
<keyword evidence="2" id="KW-0732">Signal</keyword>
<protein>
    <recommendedName>
        <fullName evidence="5">DUF2502 domain-containing protein</fullName>
    </recommendedName>
</protein>